<accession>A0ABT7E4E8</accession>
<feature type="region of interest" description="Disordered" evidence="4">
    <location>
        <begin position="126"/>
        <end position="159"/>
    </location>
</feature>
<dbReference type="RefSeq" id="WP_284103433.1">
    <property type="nucleotide sequence ID" value="NZ_JARRAF010000158.1"/>
</dbReference>
<dbReference type="PANTHER" id="PTHR38340:SF1">
    <property type="entry name" value="S-LAYER PROTEIN"/>
    <property type="match status" value="1"/>
</dbReference>
<dbReference type="Pfam" id="PF00353">
    <property type="entry name" value="HemolysinCabind"/>
    <property type="match status" value="2"/>
</dbReference>
<sequence>DDTYLFGRGEGVDVIDNSGGGNDTLRFAAGVDYNDVGSNIGRSGDDLVLKIAGTSDQVTVRNFFSSSDATLETIEFTDGGSLTAAEIYGLFGMAGAPAPASYAQTLRGTTGADTLNGGAGNDRLIGGNGNDSLNGGAADDRLEGGNGADTLRGGAGNDQLIGGRGDDTYVIAAGEGQDVIDNSGGGNDVILFEGIASSKVSSGFG</sequence>
<dbReference type="InterPro" id="IPR011049">
    <property type="entry name" value="Serralysin-like_metalloprot_C"/>
</dbReference>
<comment type="subcellular location">
    <subcellularLocation>
        <location evidence="1">Secreted</location>
    </subcellularLocation>
</comment>
<protein>
    <submittedName>
        <fullName evidence="6">Calcium-binding protein</fullName>
    </submittedName>
</protein>
<comment type="caution">
    <text evidence="6">The sequence shown here is derived from an EMBL/GenBank/DDBJ whole genome shotgun (WGS) entry which is preliminary data.</text>
</comment>
<feature type="domain" description="Haemolysin-type calcium binding-related" evidence="5">
    <location>
        <begin position="46"/>
        <end position="85"/>
    </location>
</feature>
<evidence type="ECO:0000256" key="3">
    <source>
        <dbReference type="ARBA" id="ARBA00022837"/>
    </source>
</evidence>
<reference evidence="6" key="1">
    <citation type="submission" date="2023-03" db="EMBL/GenBank/DDBJ databases">
        <title>Chitinimonas shenzhenensis gen. nov., sp. nov., a novel member of family Burkholderiaceae isolated from activated sludge collected in Shen Zhen, China.</title>
        <authorList>
            <person name="Wang X."/>
        </authorList>
    </citation>
    <scope>NUCLEOTIDE SEQUENCE</scope>
    <source>
        <strain evidence="6">DQS-5</strain>
    </source>
</reference>
<dbReference type="SUPFAM" id="SSF51120">
    <property type="entry name" value="beta-Roll"/>
    <property type="match status" value="2"/>
</dbReference>
<gene>
    <name evidence="6" type="ORF">PZA18_24110</name>
</gene>
<dbReference type="InterPro" id="IPR018511">
    <property type="entry name" value="Hemolysin-typ_Ca-bd_CS"/>
</dbReference>
<dbReference type="PROSITE" id="PS00330">
    <property type="entry name" value="HEMOLYSIN_CALCIUM"/>
    <property type="match status" value="2"/>
</dbReference>
<keyword evidence="2" id="KW-0964">Secreted</keyword>
<dbReference type="PANTHER" id="PTHR38340">
    <property type="entry name" value="S-LAYER PROTEIN"/>
    <property type="match status" value="1"/>
</dbReference>
<evidence type="ECO:0000313" key="6">
    <source>
        <dbReference type="EMBL" id="MDK2127124.1"/>
    </source>
</evidence>
<dbReference type="EMBL" id="JARRAF010000158">
    <property type="protein sequence ID" value="MDK2127124.1"/>
    <property type="molecule type" value="Genomic_DNA"/>
</dbReference>
<dbReference type="InterPro" id="IPR001343">
    <property type="entry name" value="Hemolysn_Ca-bd"/>
</dbReference>
<organism evidence="6 7">
    <name type="scientific">Parachitinimonas caeni</name>
    <dbReference type="NCBI Taxonomy" id="3031301"/>
    <lineage>
        <taxon>Bacteria</taxon>
        <taxon>Pseudomonadati</taxon>
        <taxon>Pseudomonadota</taxon>
        <taxon>Betaproteobacteria</taxon>
        <taxon>Neisseriales</taxon>
        <taxon>Chitinibacteraceae</taxon>
        <taxon>Parachitinimonas</taxon>
    </lineage>
</organism>
<feature type="non-terminal residue" evidence="6">
    <location>
        <position position="1"/>
    </location>
</feature>
<dbReference type="PRINTS" id="PR00313">
    <property type="entry name" value="CABNDNGRPT"/>
</dbReference>
<proteinExistence type="predicted"/>
<dbReference type="InterPro" id="IPR050557">
    <property type="entry name" value="RTX_toxin/Mannuronan_C5-epim"/>
</dbReference>
<dbReference type="Proteomes" id="UP001172778">
    <property type="component" value="Unassembled WGS sequence"/>
</dbReference>
<dbReference type="Pfam" id="PF06594">
    <property type="entry name" value="HCBP_related"/>
    <property type="match status" value="1"/>
</dbReference>
<evidence type="ECO:0000256" key="2">
    <source>
        <dbReference type="ARBA" id="ARBA00022525"/>
    </source>
</evidence>
<dbReference type="InterPro" id="IPR010566">
    <property type="entry name" value="Haemolys_ca-bd"/>
</dbReference>
<evidence type="ECO:0000313" key="7">
    <source>
        <dbReference type="Proteomes" id="UP001172778"/>
    </source>
</evidence>
<evidence type="ECO:0000256" key="1">
    <source>
        <dbReference type="ARBA" id="ARBA00004613"/>
    </source>
</evidence>
<keyword evidence="7" id="KW-1185">Reference proteome</keyword>
<evidence type="ECO:0000256" key="4">
    <source>
        <dbReference type="SAM" id="MobiDB-lite"/>
    </source>
</evidence>
<dbReference type="Gene3D" id="2.150.10.10">
    <property type="entry name" value="Serralysin-like metalloprotease, C-terminal"/>
    <property type="match status" value="1"/>
</dbReference>
<evidence type="ECO:0000259" key="5">
    <source>
        <dbReference type="Pfam" id="PF06594"/>
    </source>
</evidence>
<keyword evidence="3" id="KW-0106">Calcium</keyword>
<name>A0ABT7E4E8_9NEIS</name>
<feature type="non-terminal residue" evidence="6">
    <location>
        <position position="205"/>
    </location>
</feature>